<organism evidence="2 3">
    <name type="scientific">Daphnia pulex</name>
    <name type="common">Water flea</name>
    <dbReference type="NCBI Taxonomy" id="6669"/>
    <lineage>
        <taxon>Eukaryota</taxon>
        <taxon>Metazoa</taxon>
        <taxon>Ecdysozoa</taxon>
        <taxon>Arthropoda</taxon>
        <taxon>Crustacea</taxon>
        <taxon>Branchiopoda</taxon>
        <taxon>Diplostraca</taxon>
        <taxon>Cladocera</taxon>
        <taxon>Anomopoda</taxon>
        <taxon>Daphniidae</taxon>
        <taxon>Daphnia</taxon>
    </lineage>
</organism>
<gene>
    <name evidence="2" type="ORF">DAPPUDRAFT_322708</name>
</gene>
<dbReference type="Proteomes" id="UP000000305">
    <property type="component" value="Unassembled WGS sequence"/>
</dbReference>
<name>E9GWS4_DAPPU</name>
<dbReference type="AlphaFoldDB" id="E9GWS4"/>
<feature type="compositionally biased region" description="Polar residues" evidence="1">
    <location>
        <begin position="42"/>
        <end position="57"/>
    </location>
</feature>
<dbReference type="KEGG" id="dpx:DAPPUDRAFT_322708"/>
<reference evidence="2 3" key="1">
    <citation type="journal article" date="2011" name="Science">
        <title>The ecoresponsive genome of Daphnia pulex.</title>
        <authorList>
            <person name="Colbourne J.K."/>
            <person name="Pfrender M.E."/>
            <person name="Gilbert D."/>
            <person name="Thomas W.K."/>
            <person name="Tucker A."/>
            <person name="Oakley T.H."/>
            <person name="Tokishita S."/>
            <person name="Aerts A."/>
            <person name="Arnold G.J."/>
            <person name="Basu M.K."/>
            <person name="Bauer D.J."/>
            <person name="Caceres C.E."/>
            <person name="Carmel L."/>
            <person name="Casola C."/>
            <person name="Choi J.H."/>
            <person name="Detter J.C."/>
            <person name="Dong Q."/>
            <person name="Dusheyko S."/>
            <person name="Eads B.D."/>
            <person name="Frohlich T."/>
            <person name="Geiler-Samerotte K.A."/>
            <person name="Gerlach D."/>
            <person name="Hatcher P."/>
            <person name="Jogdeo S."/>
            <person name="Krijgsveld J."/>
            <person name="Kriventseva E.V."/>
            <person name="Kultz D."/>
            <person name="Laforsch C."/>
            <person name="Lindquist E."/>
            <person name="Lopez J."/>
            <person name="Manak J.R."/>
            <person name="Muller J."/>
            <person name="Pangilinan J."/>
            <person name="Patwardhan R.P."/>
            <person name="Pitluck S."/>
            <person name="Pritham E.J."/>
            <person name="Rechtsteiner A."/>
            <person name="Rho M."/>
            <person name="Rogozin I.B."/>
            <person name="Sakarya O."/>
            <person name="Salamov A."/>
            <person name="Schaack S."/>
            <person name="Shapiro H."/>
            <person name="Shiga Y."/>
            <person name="Skalitzky C."/>
            <person name="Smith Z."/>
            <person name="Souvorov A."/>
            <person name="Sung W."/>
            <person name="Tang Z."/>
            <person name="Tsuchiya D."/>
            <person name="Tu H."/>
            <person name="Vos H."/>
            <person name="Wang M."/>
            <person name="Wolf Y.I."/>
            <person name="Yamagata H."/>
            <person name="Yamada T."/>
            <person name="Ye Y."/>
            <person name="Shaw J.R."/>
            <person name="Andrews J."/>
            <person name="Crease T.J."/>
            <person name="Tang H."/>
            <person name="Lucas S.M."/>
            <person name="Robertson H.M."/>
            <person name="Bork P."/>
            <person name="Koonin E.V."/>
            <person name="Zdobnov E.M."/>
            <person name="Grigoriev I.V."/>
            <person name="Lynch M."/>
            <person name="Boore J.L."/>
        </authorList>
    </citation>
    <scope>NUCLEOTIDE SEQUENCE [LARGE SCALE GENOMIC DNA]</scope>
</reference>
<proteinExistence type="predicted"/>
<evidence type="ECO:0000313" key="3">
    <source>
        <dbReference type="Proteomes" id="UP000000305"/>
    </source>
</evidence>
<dbReference type="HOGENOM" id="CLU_2888023_0_0_1"/>
<accession>E9GWS4</accession>
<dbReference type="OrthoDB" id="377733at2759"/>
<keyword evidence="3" id="KW-1185">Reference proteome</keyword>
<evidence type="ECO:0000313" key="2">
    <source>
        <dbReference type="EMBL" id="EFX75952.1"/>
    </source>
</evidence>
<evidence type="ECO:0000256" key="1">
    <source>
        <dbReference type="SAM" id="MobiDB-lite"/>
    </source>
</evidence>
<protein>
    <submittedName>
        <fullName evidence="2">Uncharacterized protein</fullName>
    </submittedName>
</protein>
<feature type="compositionally biased region" description="Basic and acidic residues" evidence="1">
    <location>
        <begin position="28"/>
        <end position="41"/>
    </location>
</feature>
<sequence length="63" mass="7115">MAINIGYSCKVLADDMVEIFIANGHKSEDVKLRPEKSKESLSNDNEDSNTVYTTHWSTPCKPR</sequence>
<feature type="region of interest" description="Disordered" evidence="1">
    <location>
        <begin position="28"/>
        <end position="63"/>
    </location>
</feature>
<dbReference type="STRING" id="6669.E9GWS4"/>
<dbReference type="InParanoid" id="E9GWS4"/>
<dbReference type="EMBL" id="GL732571">
    <property type="protein sequence ID" value="EFX75952.1"/>
    <property type="molecule type" value="Genomic_DNA"/>
</dbReference>